<accession>A0A2I0ITF2</accession>
<keyword evidence="2" id="KW-1185">Reference proteome</keyword>
<dbReference type="Proteomes" id="UP000233551">
    <property type="component" value="Unassembled WGS sequence"/>
</dbReference>
<protein>
    <submittedName>
        <fullName evidence="1">Uncharacterized protein</fullName>
    </submittedName>
</protein>
<dbReference type="AlphaFoldDB" id="A0A2I0ITF2"/>
<comment type="caution">
    <text evidence="1">The sequence shown here is derived from an EMBL/GenBank/DDBJ whole genome shotgun (WGS) entry which is preliminary data.</text>
</comment>
<reference evidence="1 2" key="1">
    <citation type="submission" date="2017-11" db="EMBL/GenBank/DDBJ databases">
        <title>De-novo sequencing of pomegranate (Punica granatum L.) genome.</title>
        <authorList>
            <person name="Akparov Z."/>
            <person name="Amiraslanov A."/>
            <person name="Hajiyeva S."/>
            <person name="Abbasov M."/>
            <person name="Kaur K."/>
            <person name="Hamwieh A."/>
            <person name="Solovyev V."/>
            <person name="Salamov A."/>
            <person name="Braich B."/>
            <person name="Kosarev P."/>
            <person name="Mahmoud A."/>
            <person name="Hajiyev E."/>
            <person name="Babayeva S."/>
            <person name="Izzatullayeva V."/>
            <person name="Mammadov A."/>
            <person name="Mammadov A."/>
            <person name="Sharifova S."/>
            <person name="Ojaghi J."/>
            <person name="Eynullazada K."/>
            <person name="Bayramov B."/>
            <person name="Abdulazimova A."/>
            <person name="Shahmuradov I."/>
        </authorList>
    </citation>
    <scope>NUCLEOTIDE SEQUENCE [LARGE SCALE GENOMIC DNA]</scope>
    <source>
        <strain evidence="2">cv. AG2017</strain>
        <tissue evidence="1">Leaf</tissue>
    </source>
</reference>
<proteinExistence type="predicted"/>
<gene>
    <name evidence="1" type="ORF">CRG98_032328</name>
</gene>
<organism evidence="1 2">
    <name type="scientific">Punica granatum</name>
    <name type="common">Pomegranate</name>
    <dbReference type="NCBI Taxonomy" id="22663"/>
    <lineage>
        <taxon>Eukaryota</taxon>
        <taxon>Viridiplantae</taxon>
        <taxon>Streptophyta</taxon>
        <taxon>Embryophyta</taxon>
        <taxon>Tracheophyta</taxon>
        <taxon>Spermatophyta</taxon>
        <taxon>Magnoliopsida</taxon>
        <taxon>eudicotyledons</taxon>
        <taxon>Gunneridae</taxon>
        <taxon>Pentapetalae</taxon>
        <taxon>rosids</taxon>
        <taxon>malvids</taxon>
        <taxon>Myrtales</taxon>
        <taxon>Lythraceae</taxon>
        <taxon>Punica</taxon>
    </lineage>
</organism>
<evidence type="ECO:0000313" key="2">
    <source>
        <dbReference type="Proteomes" id="UP000233551"/>
    </source>
</evidence>
<evidence type="ECO:0000313" key="1">
    <source>
        <dbReference type="EMBL" id="PKI47282.1"/>
    </source>
</evidence>
<dbReference type="EMBL" id="PGOL01002525">
    <property type="protein sequence ID" value="PKI47282.1"/>
    <property type="molecule type" value="Genomic_DNA"/>
</dbReference>
<name>A0A2I0ITF2_PUNGR</name>
<sequence>MPSRIEIFDYLCGFLANRVDPRPFSPNDHDHHLRRTIRVDRLTLGANTHHGHLEGSLGYLGPLTLPQNSIWSLRGDVRPDLYQSGLFWPS</sequence>